<keyword evidence="2 5" id="KW-0238">DNA-binding</keyword>
<evidence type="ECO:0000256" key="1">
    <source>
        <dbReference type="ARBA" id="ARBA00023015"/>
    </source>
</evidence>
<dbReference type="RefSeq" id="WP_188775809.1">
    <property type="nucleotide sequence ID" value="NZ_BMMB01000005.1"/>
</dbReference>
<dbReference type="Pfam" id="PF01037">
    <property type="entry name" value="AsnC_trans_reg"/>
    <property type="match status" value="1"/>
</dbReference>
<proteinExistence type="predicted"/>
<evidence type="ECO:0000256" key="2">
    <source>
        <dbReference type="ARBA" id="ARBA00023125"/>
    </source>
</evidence>
<keyword evidence="3" id="KW-0804">Transcription</keyword>
<dbReference type="InterPro" id="IPR011008">
    <property type="entry name" value="Dimeric_a/b-barrel"/>
</dbReference>
<dbReference type="PANTHER" id="PTHR30154">
    <property type="entry name" value="LEUCINE-RESPONSIVE REGULATORY PROTEIN"/>
    <property type="match status" value="1"/>
</dbReference>
<gene>
    <name evidence="5" type="ORF">JOC58_001956</name>
</gene>
<dbReference type="InterPro" id="IPR019887">
    <property type="entry name" value="Tscrpt_reg_AsnC/Lrp_C"/>
</dbReference>
<dbReference type="SMART" id="SM00344">
    <property type="entry name" value="HTH_ASNC"/>
    <property type="match status" value="1"/>
</dbReference>
<dbReference type="Gene3D" id="1.10.10.10">
    <property type="entry name" value="Winged helix-like DNA-binding domain superfamily/Winged helix DNA-binding domain"/>
    <property type="match status" value="1"/>
</dbReference>
<dbReference type="InterPro" id="IPR011991">
    <property type="entry name" value="ArsR-like_HTH"/>
</dbReference>
<evidence type="ECO:0000259" key="4">
    <source>
        <dbReference type="PROSITE" id="PS50956"/>
    </source>
</evidence>
<dbReference type="EMBL" id="JAVDQH010000006">
    <property type="protein sequence ID" value="MDR6244063.1"/>
    <property type="molecule type" value="Genomic_DNA"/>
</dbReference>
<evidence type="ECO:0000256" key="3">
    <source>
        <dbReference type="ARBA" id="ARBA00023163"/>
    </source>
</evidence>
<dbReference type="Gene3D" id="3.30.70.920">
    <property type="match status" value="1"/>
</dbReference>
<organism evidence="5 6">
    <name type="scientific">Paenibacillus hunanensis</name>
    <dbReference type="NCBI Taxonomy" id="539262"/>
    <lineage>
        <taxon>Bacteria</taxon>
        <taxon>Bacillati</taxon>
        <taxon>Bacillota</taxon>
        <taxon>Bacilli</taxon>
        <taxon>Bacillales</taxon>
        <taxon>Paenibacillaceae</taxon>
        <taxon>Paenibacillus</taxon>
    </lineage>
</organism>
<dbReference type="SUPFAM" id="SSF54909">
    <property type="entry name" value="Dimeric alpha+beta barrel"/>
    <property type="match status" value="1"/>
</dbReference>
<dbReference type="InterPro" id="IPR019885">
    <property type="entry name" value="Tscrpt_reg_HTH_AsnC-type_CS"/>
</dbReference>
<comment type="caution">
    <text evidence="5">The sequence shown here is derived from an EMBL/GenBank/DDBJ whole genome shotgun (WGS) entry which is preliminary data.</text>
</comment>
<keyword evidence="6" id="KW-1185">Reference proteome</keyword>
<dbReference type="PANTHER" id="PTHR30154:SF20">
    <property type="entry name" value="LEUCINE-RESPONSIVE REGULATORY PROTEIN"/>
    <property type="match status" value="1"/>
</dbReference>
<name>A0ABU1IXU6_9BACL</name>
<dbReference type="PROSITE" id="PS50956">
    <property type="entry name" value="HTH_ASNC_2"/>
    <property type="match status" value="1"/>
</dbReference>
<dbReference type="Pfam" id="PF13404">
    <property type="entry name" value="HTH_AsnC-type"/>
    <property type="match status" value="1"/>
</dbReference>
<keyword evidence="1" id="KW-0805">Transcription regulation</keyword>
<dbReference type="InterPro" id="IPR036390">
    <property type="entry name" value="WH_DNA-bd_sf"/>
</dbReference>
<dbReference type="PRINTS" id="PR00033">
    <property type="entry name" value="HTHASNC"/>
</dbReference>
<dbReference type="InterPro" id="IPR019888">
    <property type="entry name" value="Tscrpt_reg_AsnC-like"/>
</dbReference>
<dbReference type="InterPro" id="IPR000485">
    <property type="entry name" value="AsnC-type_HTH_dom"/>
</dbReference>
<dbReference type="SUPFAM" id="SSF46785">
    <property type="entry name" value="Winged helix' DNA-binding domain"/>
    <property type="match status" value="1"/>
</dbReference>
<protein>
    <submittedName>
        <fullName evidence="5">DNA-binding Lrp family transcriptional regulator</fullName>
    </submittedName>
</protein>
<dbReference type="PROSITE" id="PS00519">
    <property type="entry name" value="HTH_ASNC_1"/>
    <property type="match status" value="1"/>
</dbReference>
<dbReference type="Proteomes" id="UP001185028">
    <property type="component" value="Unassembled WGS sequence"/>
</dbReference>
<feature type="domain" description="HTH asnC-type" evidence="4">
    <location>
        <begin position="1"/>
        <end position="62"/>
    </location>
</feature>
<accession>A0ABU1IXU6</accession>
<dbReference type="GO" id="GO:0003677">
    <property type="term" value="F:DNA binding"/>
    <property type="evidence" value="ECO:0007669"/>
    <property type="project" value="UniProtKB-KW"/>
</dbReference>
<dbReference type="InterPro" id="IPR036388">
    <property type="entry name" value="WH-like_DNA-bd_sf"/>
</dbReference>
<evidence type="ECO:0000313" key="5">
    <source>
        <dbReference type="EMBL" id="MDR6244063.1"/>
    </source>
</evidence>
<reference evidence="5 6" key="1">
    <citation type="submission" date="2023-07" db="EMBL/GenBank/DDBJ databases">
        <title>Genomic Encyclopedia of Type Strains, Phase IV (KMG-IV): sequencing the most valuable type-strain genomes for metagenomic binning, comparative biology and taxonomic classification.</title>
        <authorList>
            <person name="Goeker M."/>
        </authorList>
    </citation>
    <scope>NUCLEOTIDE SEQUENCE [LARGE SCALE GENOMIC DNA]</scope>
    <source>
        <strain evidence="5 6">DSM 22170</strain>
    </source>
</reference>
<evidence type="ECO:0000313" key="6">
    <source>
        <dbReference type="Proteomes" id="UP001185028"/>
    </source>
</evidence>
<dbReference type="CDD" id="cd00090">
    <property type="entry name" value="HTH_ARSR"/>
    <property type="match status" value="1"/>
</dbReference>
<sequence length="150" mass="17293">MDQVDEQILLHLQRHARISMTDLGKEVGLSQPAVTERVRRLEESGLIREYRAVVSPEKLGYQASAYYLFHTNNGVNFVEVCRESPEIVECHRTSGEYNYLLKVLTSSIRELEAFENRISHYGDYTTLIVLSTPIEHRQLAPTENGFRRPV</sequence>